<dbReference type="InParanoid" id="A0A1X7TI64"/>
<organism evidence="2">
    <name type="scientific">Amphimedon queenslandica</name>
    <name type="common">Sponge</name>
    <dbReference type="NCBI Taxonomy" id="400682"/>
    <lineage>
        <taxon>Eukaryota</taxon>
        <taxon>Metazoa</taxon>
        <taxon>Porifera</taxon>
        <taxon>Demospongiae</taxon>
        <taxon>Heteroscleromorpha</taxon>
        <taxon>Haplosclerida</taxon>
        <taxon>Niphatidae</taxon>
        <taxon>Amphimedon</taxon>
    </lineage>
</organism>
<feature type="region of interest" description="Disordered" evidence="1">
    <location>
        <begin position="27"/>
        <end position="74"/>
    </location>
</feature>
<protein>
    <submittedName>
        <fullName evidence="2">Uncharacterized protein</fullName>
    </submittedName>
</protein>
<name>A0A1X7TI64_AMPQE</name>
<dbReference type="AlphaFoldDB" id="A0A1X7TI64"/>
<reference evidence="2" key="1">
    <citation type="submission" date="2017-05" db="UniProtKB">
        <authorList>
            <consortium name="EnsemblMetazoa"/>
        </authorList>
    </citation>
    <scope>IDENTIFICATION</scope>
</reference>
<sequence>MPAEDTPEMGTVDVVMGKVNEVLIAAADDPGLDPSGGQLSAHHVPDQRSQEGNCRGGQRWPSGGCRGSGTSVSQ</sequence>
<evidence type="ECO:0000313" key="2">
    <source>
        <dbReference type="EnsemblMetazoa" id="Aqu2.1.14463_001"/>
    </source>
</evidence>
<evidence type="ECO:0000256" key="1">
    <source>
        <dbReference type="SAM" id="MobiDB-lite"/>
    </source>
</evidence>
<dbReference type="EnsemblMetazoa" id="Aqu2.1.14463_001">
    <property type="protein sequence ID" value="Aqu2.1.14463_001"/>
    <property type="gene ID" value="Aqu2.1.14463"/>
</dbReference>
<accession>A0A1X7TI64</accession>
<proteinExistence type="predicted"/>